<protein>
    <submittedName>
        <fullName evidence="1">Uncharacterized protein</fullName>
    </submittedName>
</protein>
<dbReference type="EMBL" id="BMPG01000001">
    <property type="protein sequence ID" value="GGL48835.1"/>
    <property type="molecule type" value="Genomic_DNA"/>
</dbReference>
<gene>
    <name evidence="1" type="ORF">GCM10009039_03820</name>
</gene>
<keyword evidence="2" id="KW-1185">Reference proteome</keyword>
<dbReference type="Proteomes" id="UP000607197">
    <property type="component" value="Unassembled WGS sequence"/>
</dbReference>
<evidence type="ECO:0000313" key="2">
    <source>
        <dbReference type="Proteomes" id="UP000607197"/>
    </source>
</evidence>
<evidence type="ECO:0000313" key="1">
    <source>
        <dbReference type="EMBL" id="GGL48835.1"/>
    </source>
</evidence>
<reference evidence="1" key="2">
    <citation type="submission" date="2020-09" db="EMBL/GenBank/DDBJ databases">
        <authorList>
            <person name="Sun Q."/>
            <person name="Ohkuma M."/>
        </authorList>
    </citation>
    <scope>NUCLEOTIDE SEQUENCE</scope>
    <source>
        <strain evidence="1">JCM 19596</strain>
    </source>
</reference>
<organism evidence="1 2">
    <name type="scientific">Halocalculus aciditolerans</name>
    <dbReference type="NCBI Taxonomy" id="1383812"/>
    <lineage>
        <taxon>Archaea</taxon>
        <taxon>Methanobacteriati</taxon>
        <taxon>Methanobacteriota</taxon>
        <taxon>Stenosarchaea group</taxon>
        <taxon>Halobacteria</taxon>
        <taxon>Halobacteriales</taxon>
        <taxon>Halobacteriaceae</taxon>
        <taxon>Halocalculus</taxon>
    </lineage>
</organism>
<sequence length="135" mass="15088">MQSSNEGWRDGVICEVCLDEAVVNVRGDNIVVTDPTDSVYKIVLERFYEDDTARIEFRSRTDYHGRILSGRTDARTAILPFIVRDSDLGNLMREGSSGVFTFSIAVDDNKRTYRTSVDVRTSLKNSAGGELDNSV</sequence>
<name>A0A830F2G8_9EURY</name>
<comment type="caution">
    <text evidence="1">The sequence shown here is derived from an EMBL/GenBank/DDBJ whole genome shotgun (WGS) entry which is preliminary data.</text>
</comment>
<proteinExistence type="predicted"/>
<reference evidence="1" key="1">
    <citation type="journal article" date="2014" name="Int. J. Syst. Evol. Microbiol.">
        <title>Complete genome sequence of Corynebacterium casei LMG S-19264T (=DSM 44701T), isolated from a smear-ripened cheese.</title>
        <authorList>
            <consortium name="US DOE Joint Genome Institute (JGI-PGF)"/>
            <person name="Walter F."/>
            <person name="Albersmeier A."/>
            <person name="Kalinowski J."/>
            <person name="Ruckert C."/>
        </authorList>
    </citation>
    <scope>NUCLEOTIDE SEQUENCE</scope>
    <source>
        <strain evidence="1">JCM 19596</strain>
    </source>
</reference>
<accession>A0A830F2G8</accession>
<dbReference type="AlphaFoldDB" id="A0A830F2G8"/>